<accession>A0AAF0IND7</accession>
<keyword evidence="3" id="KW-1185">Reference proteome</keyword>
<feature type="region of interest" description="Disordered" evidence="1">
    <location>
        <begin position="378"/>
        <end position="452"/>
    </location>
</feature>
<name>A0AAF0IND7_9BASI</name>
<protein>
    <submittedName>
        <fullName evidence="2">Uncharacterized protein</fullName>
    </submittedName>
</protein>
<dbReference type="Proteomes" id="UP001216638">
    <property type="component" value="Chromosome 1"/>
</dbReference>
<evidence type="ECO:0000256" key="1">
    <source>
        <dbReference type="SAM" id="MobiDB-lite"/>
    </source>
</evidence>
<evidence type="ECO:0000313" key="3">
    <source>
        <dbReference type="Proteomes" id="UP001216638"/>
    </source>
</evidence>
<reference evidence="2" key="1">
    <citation type="submission" date="2023-03" db="EMBL/GenBank/DDBJ databases">
        <title>Mating type loci evolution in Malassezia.</title>
        <authorList>
            <person name="Coelho M.A."/>
        </authorList>
    </citation>
    <scope>NUCLEOTIDE SEQUENCE</scope>
    <source>
        <strain evidence="2">CBS 14135</strain>
    </source>
</reference>
<proteinExistence type="predicted"/>
<evidence type="ECO:0000313" key="2">
    <source>
        <dbReference type="EMBL" id="WFC93660.1"/>
    </source>
</evidence>
<gene>
    <name evidence="2" type="ORF">MBRA1_000282</name>
</gene>
<sequence length="519" mass="55778">MSARTRAVAPTLRREGNATVTTGYSAVNFVPTDKIQTSVSYMDGYLVIDTLIPPSRYLPPTLDVTQLAAEMQTDLLKEIRRLGLGKGSPVGAIAPPWSPEVEAEQFVRMPNGELLDPALAPTGHPDDSRRARLGIRSLRGEPLLTYFPTPDAAEMTSVNGKVTTCPCVCCRSHCSGADPRTKRLPVIESALAHDEAGRILLDAHTPLVPPQSTSAMAPREVVVRAAPPTTVPLAEPNVPKPVPTTSLGAPFTESPSGRTVVRLVNGKRETRSVAPHKSLNDLRTTASLQPPPVTERRHLTPPRKVEAWEDTTRPIARITVRPSGALSITSPMPPTAAAEPTTAIAPRAHKGTSVFTPLQLSDELSSQLVLQDEVTPPRYVHATTPPLSSPSSFTSSRSQRETDSSPGSTHSVDPSTTPIAARYSRSTSNLRQKARERELPPMPPMPTTIPQPIQPVQQPVFVRPALPTAGPATPVKQLAMDEDELRTLPPRATTPGGTRVRIVAGNSPLTRAPYAHDRV</sequence>
<feature type="compositionally biased region" description="Pro residues" evidence="1">
    <location>
        <begin position="440"/>
        <end position="452"/>
    </location>
</feature>
<dbReference type="AlphaFoldDB" id="A0AAF0IND7"/>
<dbReference type="EMBL" id="CP119951">
    <property type="protein sequence ID" value="WFC93660.1"/>
    <property type="molecule type" value="Genomic_DNA"/>
</dbReference>
<organism evidence="2 3">
    <name type="scientific">Malassezia brasiliensis</name>
    <dbReference type="NCBI Taxonomy" id="1821822"/>
    <lineage>
        <taxon>Eukaryota</taxon>
        <taxon>Fungi</taxon>
        <taxon>Dikarya</taxon>
        <taxon>Basidiomycota</taxon>
        <taxon>Ustilaginomycotina</taxon>
        <taxon>Malasseziomycetes</taxon>
        <taxon>Malasseziales</taxon>
        <taxon>Malasseziaceae</taxon>
        <taxon>Malassezia</taxon>
    </lineage>
</organism>
<feature type="compositionally biased region" description="Polar residues" evidence="1">
    <location>
        <begin position="404"/>
        <end position="431"/>
    </location>
</feature>
<feature type="compositionally biased region" description="Low complexity" evidence="1">
    <location>
        <begin position="383"/>
        <end position="397"/>
    </location>
</feature>